<organism evidence="6 7">
    <name type="scientific">Syncephalastrum racemosum</name>
    <name type="common">Filamentous fungus</name>
    <dbReference type="NCBI Taxonomy" id="13706"/>
    <lineage>
        <taxon>Eukaryota</taxon>
        <taxon>Fungi</taxon>
        <taxon>Fungi incertae sedis</taxon>
        <taxon>Mucoromycota</taxon>
        <taxon>Mucoromycotina</taxon>
        <taxon>Mucoromycetes</taxon>
        <taxon>Mucorales</taxon>
        <taxon>Syncephalastraceae</taxon>
        <taxon>Syncephalastrum</taxon>
    </lineage>
</organism>
<dbReference type="OrthoDB" id="185373at2759"/>
<evidence type="ECO:0000256" key="2">
    <source>
        <dbReference type="ARBA" id="ARBA00022737"/>
    </source>
</evidence>
<keyword evidence="7" id="KW-1185">Reference proteome</keyword>
<dbReference type="PANTHER" id="PTHR47447">
    <property type="entry name" value="OS03G0856100 PROTEIN"/>
    <property type="match status" value="1"/>
</dbReference>
<dbReference type="Gene3D" id="1.25.40.10">
    <property type="entry name" value="Tetratricopeptide repeat domain"/>
    <property type="match status" value="3"/>
</dbReference>
<keyword evidence="2" id="KW-0677">Repeat</keyword>
<reference evidence="6 7" key="1">
    <citation type="submission" date="2016-07" db="EMBL/GenBank/DDBJ databases">
        <title>Pervasive Adenine N6-methylation of Active Genes in Fungi.</title>
        <authorList>
            <consortium name="DOE Joint Genome Institute"/>
            <person name="Mondo S.J."/>
            <person name="Dannebaum R.O."/>
            <person name="Kuo R.C."/>
            <person name="Labutti K."/>
            <person name="Haridas S."/>
            <person name="Kuo A."/>
            <person name="Salamov A."/>
            <person name="Ahrendt S.R."/>
            <person name="Lipzen A."/>
            <person name="Sullivan W."/>
            <person name="Andreopoulos W.B."/>
            <person name="Clum A."/>
            <person name="Lindquist E."/>
            <person name="Daum C."/>
            <person name="Ramamoorthy G.K."/>
            <person name="Gryganskyi A."/>
            <person name="Culley D."/>
            <person name="Magnuson J.K."/>
            <person name="James T.Y."/>
            <person name="O'Malley M.A."/>
            <person name="Stajich J.E."/>
            <person name="Spatafora J.W."/>
            <person name="Visel A."/>
            <person name="Grigoriev I.V."/>
        </authorList>
    </citation>
    <scope>NUCLEOTIDE SEQUENCE [LARGE SCALE GENOMIC DNA]</scope>
    <source>
        <strain evidence="6 7">NRRL 2496</strain>
    </source>
</reference>
<feature type="repeat" description="PPR" evidence="5">
    <location>
        <begin position="485"/>
        <end position="515"/>
    </location>
</feature>
<gene>
    <name evidence="6" type="ORF">BCR43DRAFT_467124</name>
</gene>
<dbReference type="InParanoid" id="A0A1X2HWP0"/>
<comment type="caution">
    <text evidence="6">The sequence shown here is derived from an EMBL/GenBank/DDBJ whole genome shotgun (WGS) entry which is preliminary data.</text>
</comment>
<dbReference type="InterPro" id="IPR002885">
    <property type="entry name" value="PPR_rpt"/>
</dbReference>
<protein>
    <recommendedName>
        <fullName evidence="8">Pentacotripeptide-repeat region of PRORP domain-containing protein</fullName>
    </recommendedName>
</protein>
<comment type="function">
    <text evidence="3">Regulates mitochondrial small subunit maturation by controlling 15S rRNA 5'-end processing. Localizes to the 5' precursor of the 15S rRNA in a position that is subsequently occupied by mS47 in the mature yeast mtSSU. Uses structure and sequence-specific RNA recognition, binding to a single-stranded region of the precursor and specifically recognizing bases -6 to -1. The exchange of Ccm1 for mS47 is coupled to the irreversible removal of precursor rRNA that is accompanied by conformational changes of the mitoribosomal proteins uS5m and mS26. These conformational changes signal completion of 5'-end rRNA processing through protection of the mature 5'-end of the 15S rRNA and stabilization of mS47. The removal of the 5' precursor together with the dissociation of Ccm1 may be catalyzed by the 5'-3' exoribonuclease Pet127. Involved in the specific removal of group I introns in mitochondrial encoded transcripts.</text>
</comment>
<evidence type="ECO:0000256" key="1">
    <source>
        <dbReference type="ARBA" id="ARBA00006192"/>
    </source>
</evidence>
<dbReference type="Pfam" id="PF13812">
    <property type="entry name" value="PPR_3"/>
    <property type="match status" value="2"/>
</dbReference>
<dbReference type="STRING" id="13706.A0A1X2HWP0"/>
<evidence type="ECO:0000256" key="4">
    <source>
        <dbReference type="ARBA" id="ARBA00044511"/>
    </source>
</evidence>
<evidence type="ECO:0008006" key="8">
    <source>
        <dbReference type="Google" id="ProtNLM"/>
    </source>
</evidence>
<comment type="similarity">
    <text evidence="1">Belongs to the CCM1 family.</text>
</comment>
<evidence type="ECO:0000256" key="3">
    <source>
        <dbReference type="ARBA" id="ARBA00044493"/>
    </source>
</evidence>
<evidence type="ECO:0000313" key="7">
    <source>
        <dbReference type="Proteomes" id="UP000242180"/>
    </source>
</evidence>
<comment type="subunit">
    <text evidence="4">Binds to mitochondrial small subunit 15S rRNA.</text>
</comment>
<proteinExistence type="inferred from homology"/>
<dbReference type="OMA" id="EMVYVNL"/>
<dbReference type="AlphaFoldDB" id="A0A1X2HWP0"/>
<accession>A0A1X2HWP0</accession>
<sequence>MPWTHPNHSSNRQKHTSSALLDNAVRGNNKRLASGPVSPLQNSSTVFKGPLASLNLGDHVALSDLDRAIADRKAESAFSVFTTLTHKNAYIPLQLCSALYSLLAFAKYIGGRGKVASFRGRQIQQLFNYVETEFELPRAQFVANAEVIPIESYKLLQKFIRNRRTASAWSVYLQMTDEERKRVSRNTYLQLMVNIFKSPSLSQTERENHLAFIAAQHASIPDNDRCLTANEIQLAGELVWRAVNYHDTSGARRLLEVVRLDEKYDQTLYEVSFVNIMAALHSHRKNRAALELFSNLIASGRPPSIRVFNRALSIFADIRAAQEADTTFDTILRLGIKPDEATFAELIRVHKNKGNVHAAVDYYYRLADYDHIRPNAYIFSALIELYAVRRDLPNVLRWFQTMLLKGVQPNEVIVSCVMKAFQTSRRRKEDLEDILTHIMAHAQAAGLKADALLFNLHLVISGAARGLKGAFDVHHEMLSRLVKPNVYTYTTLIDICGKNGEYETAERIFGLMKESQDSKPNTVTYCAMMMVWARSGDKDKLHQIAQEFEQERVLDVTGRLWEDPHIIERIQTMLEASPHSLPSE</sequence>
<dbReference type="PANTHER" id="PTHR47447:SF17">
    <property type="entry name" value="OS12G0638900 PROTEIN"/>
    <property type="match status" value="1"/>
</dbReference>
<dbReference type="InterPro" id="IPR011990">
    <property type="entry name" value="TPR-like_helical_dom_sf"/>
</dbReference>
<evidence type="ECO:0000256" key="5">
    <source>
        <dbReference type="PROSITE-ProRule" id="PRU00708"/>
    </source>
</evidence>
<dbReference type="PROSITE" id="PS51375">
    <property type="entry name" value="PPR"/>
    <property type="match status" value="2"/>
</dbReference>
<name>A0A1X2HWP0_SYNRA</name>
<dbReference type="NCBIfam" id="TIGR00756">
    <property type="entry name" value="PPR"/>
    <property type="match status" value="1"/>
</dbReference>
<evidence type="ECO:0000313" key="6">
    <source>
        <dbReference type="EMBL" id="ORZ03508.1"/>
    </source>
</evidence>
<dbReference type="Proteomes" id="UP000242180">
    <property type="component" value="Unassembled WGS sequence"/>
</dbReference>
<feature type="repeat" description="PPR" evidence="5">
    <location>
        <begin position="375"/>
        <end position="409"/>
    </location>
</feature>
<dbReference type="EMBL" id="MCGN01000001">
    <property type="protein sequence ID" value="ORZ03508.1"/>
    <property type="molecule type" value="Genomic_DNA"/>
</dbReference>